<gene>
    <name evidence="15" type="ORF">AS030_22375</name>
</gene>
<dbReference type="InterPro" id="IPR000489">
    <property type="entry name" value="Pterin-binding_dom"/>
</dbReference>
<evidence type="ECO:0000256" key="2">
    <source>
        <dbReference type="ARBA" id="ARBA00001946"/>
    </source>
</evidence>
<keyword evidence="7 13" id="KW-0808">Transferase</keyword>
<comment type="similarity">
    <text evidence="4 13">Belongs to the DHPS family.</text>
</comment>
<dbReference type="InterPro" id="IPR006390">
    <property type="entry name" value="DHP_synth_dom"/>
</dbReference>
<evidence type="ECO:0000256" key="3">
    <source>
        <dbReference type="ARBA" id="ARBA00004763"/>
    </source>
</evidence>
<dbReference type="EC" id="2.5.1.15" evidence="5 13"/>
<protein>
    <recommendedName>
        <fullName evidence="6 13">Dihydropteroate synthase</fullName>
        <shortName evidence="13">DHPS</shortName>
        <ecNumber evidence="5 13">2.5.1.15</ecNumber>
    </recommendedName>
    <alternativeName>
        <fullName evidence="11 13">Dihydropteroate pyrophosphorylase</fullName>
    </alternativeName>
</protein>
<dbReference type="GO" id="GO:0046872">
    <property type="term" value="F:metal ion binding"/>
    <property type="evidence" value="ECO:0007669"/>
    <property type="project" value="UniProtKB-KW"/>
</dbReference>
<evidence type="ECO:0000256" key="13">
    <source>
        <dbReference type="RuleBase" id="RU361205"/>
    </source>
</evidence>
<dbReference type="InterPro" id="IPR011005">
    <property type="entry name" value="Dihydropteroate_synth-like_sf"/>
</dbReference>
<evidence type="ECO:0000256" key="6">
    <source>
        <dbReference type="ARBA" id="ARBA00016919"/>
    </source>
</evidence>
<keyword evidence="10 13" id="KW-0289">Folate biosynthesis</keyword>
<dbReference type="PROSITE" id="PS00792">
    <property type="entry name" value="DHPS_1"/>
    <property type="match status" value="1"/>
</dbReference>
<dbReference type="PROSITE" id="PS00793">
    <property type="entry name" value="DHPS_2"/>
    <property type="match status" value="1"/>
</dbReference>
<dbReference type="Proteomes" id="UP000054099">
    <property type="component" value="Unassembled WGS sequence"/>
</dbReference>
<dbReference type="GO" id="GO:0046654">
    <property type="term" value="P:tetrahydrofolate biosynthetic process"/>
    <property type="evidence" value="ECO:0007669"/>
    <property type="project" value="UniProtKB-UniPathway"/>
</dbReference>
<dbReference type="Pfam" id="PF00809">
    <property type="entry name" value="Pterin_bind"/>
    <property type="match status" value="1"/>
</dbReference>
<dbReference type="EMBL" id="LNQN01000011">
    <property type="protein sequence ID" value="KSU76517.1"/>
    <property type="molecule type" value="Genomic_DNA"/>
</dbReference>
<feature type="domain" description="Pterin-binding" evidence="14">
    <location>
        <begin position="27"/>
        <end position="273"/>
    </location>
</feature>
<dbReference type="UniPathway" id="UPA00077">
    <property type="reaction ID" value="UER00156"/>
</dbReference>
<reference evidence="15 16" key="1">
    <citation type="journal article" date="2014" name="Antonie Van Leeuwenhoek">
        <title>Fictibacillus enclensis sp. nov., isolated from marine sediment.</title>
        <authorList>
            <person name="Dastager S.G."/>
            <person name="Mawlankar R."/>
            <person name="Srinivasan K."/>
            <person name="Tang S.K."/>
            <person name="Lee J.C."/>
            <person name="Ramana V.V."/>
            <person name="Shouche Y.S."/>
        </authorList>
    </citation>
    <scope>NUCLEOTIDE SEQUENCE [LARGE SCALE GENOMIC DNA]</scope>
    <source>
        <strain evidence="15 16">NIO-1003</strain>
    </source>
</reference>
<evidence type="ECO:0000256" key="1">
    <source>
        <dbReference type="ARBA" id="ARBA00000012"/>
    </source>
</evidence>
<evidence type="ECO:0000313" key="15">
    <source>
        <dbReference type="EMBL" id="KSU76517.1"/>
    </source>
</evidence>
<dbReference type="RefSeq" id="WP_061975912.1">
    <property type="nucleotide sequence ID" value="NZ_FMAV01000009.1"/>
</dbReference>
<evidence type="ECO:0000313" key="16">
    <source>
        <dbReference type="Proteomes" id="UP000054099"/>
    </source>
</evidence>
<dbReference type="NCBIfam" id="TIGR01496">
    <property type="entry name" value="DHPS"/>
    <property type="match status" value="1"/>
</dbReference>
<dbReference type="GO" id="GO:0004156">
    <property type="term" value="F:dihydropteroate synthase activity"/>
    <property type="evidence" value="ECO:0007669"/>
    <property type="project" value="UniProtKB-EC"/>
</dbReference>
<sequence>MGQAITTKSFNHLISCGPYTLDLSKKTHVMGILNVTPDSFSDGGKFNSIETAIQHARQMVAEGADIIDIGGESTRPGGEKIGAQEELRRVIPVIEAVSRSVQVPLSIDTYKAEVAEKAILAGAHIINDVWGAKADDKMAVTAARLNVPIILMHNRPDRDYDELMPDIIADLNKSIAICMKEGVNPENIILDPGIGFAKTYEQNLETMRNLNQIVDMGYPVLLATSRKSMIGNALDLPVNERMEGTGATVCLGIERGCTIVRVHDVKEMSRMAKMMDAMLGKGMSPLG</sequence>
<comment type="function">
    <text evidence="12 13">Catalyzes the condensation of para-aminobenzoate (pABA) with 6-hydroxymethyl-7,8-dihydropterin diphosphate (DHPt-PP) to form 7,8-dihydropteroate (H2Pte), the immediate precursor of folate derivatives.</text>
</comment>
<comment type="catalytic activity">
    <reaction evidence="1">
        <text>(7,8-dihydropterin-6-yl)methyl diphosphate + 4-aminobenzoate = 7,8-dihydropteroate + diphosphate</text>
        <dbReference type="Rhea" id="RHEA:19949"/>
        <dbReference type="ChEBI" id="CHEBI:17836"/>
        <dbReference type="ChEBI" id="CHEBI:17839"/>
        <dbReference type="ChEBI" id="CHEBI:33019"/>
        <dbReference type="ChEBI" id="CHEBI:72950"/>
        <dbReference type="EC" id="2.5.1.15"/>
    </reaction>
</comment>
<evidence type="ECO:0000256" key="8">
    <source>
        <dbReference type="ARBA" id="ARBA00022723"/>
    </source>
</evidence>
<dbReference type="CDD" id="cd00739">
    <property type="entry name" value="DHPS"/>
    <property type="match status" value="1"/>
</dbReference>
<evidence type="ECO:0000256" key="12">
    <source>
        <dbReference type="ARBA" id="ARBA00053449"/>
    </source>
</evidence>
<dbReference type="SUPFAM" id="SSF51717">
    <property type="entry name" value="Dihydropteroate synthetase-like"/>
    <property type="match status" value="1"/>
</dbReference>
<dbReference type="OrthoDB" id="9811744at2"/>
<keyword evidence="8 13" id="KW-0479">Metal-binding</keyword>
<dbReference type="PANTHER" id="PTHR20941:SF1">
    <property type="entry name" value="FOLIC ACID SYNTHESIS PROTEIN FOL1"/>
    <property type="match status" value="1"/>
</dbReference>
<evidence type="ECO:0000256" key="7">
    <source>
        <dbReference type="ARBA" id="ARBA00022679"/>
    </source>
</evidence>
<evidence type="ECO:0000256" key="10">
    <source>
        <dbReference type="ARBA" id="ARBA00022909"/>
    </source>
</evidence>
<dbReference type="GO" id="GO:0046656">
    <property type="term" value="P:folic acid biosynthetic process"/>
    <property type="evidence" value="ECO:0007669"/>
    <property type="project" value="UniProtKB-KW"/>
</dbReference>
<evidence type="ECO:0000256" key="9">
    <source>
        <dbReference type="ARBA" id="ARBA00022842"/>
    </source>
</evidence>
<dbReference type="InterPro" id="IPR045031">
    <property type="entry name" value="DHP_synth-like"/>
</dbReference>
<dbReference type="Gene3D" id="3.20.20.20">
    <property type="entry name" value="Dihydropteroate synthase-like"/>
    <property type="match status" value="1"/>
</dbReference>
<dbReference type="FunFam" id="3.20.20.20:FF:000006">
    <property type="entry name" value="Dihydropteroate synthase"/>
    <property type="match status" value="1"/>
</dbReference>
<evidence type="ECO:0000256" key="11">
    <source>
        <dbReference type="ARBA" id="ARBA00030193"/>
    </source>
</evidence>
<dbReference type="GO" id="GO:0005829">
    <property type="term" value="C:cytosol"/>
    <property type="evidence" value="ECO:0007669"/>
    <property type="project" value="TreeGrafter"/>
</dbReference>
<proteinExistence type="inferred from homology"/>
<organism evidence="15 16">
    <name type="scientific">Fictibacillus enclensis</name>
    <dbReference type="NCBI Taxonomy" id="1017270"/>
    <lineage>
        <taxon>Bacteria</taxon>
        <taxon>Bacillati</taxon>
        <taxon>Bacillota</taxon>
        <taxon>Bacilli</taxon>
        <taxon>Bacillales</taxon>
        <taxon>Fictibacillaceae</taxon>
        <taxon>Fictibacillus</taxon>
    </lineage>
</organism>
<comment type="pathway">
    <text evidence="3 13">Cofactor biosynthesis; tetrahydrofolate biosynthesis; 7,8-dihydrofolate from 2-amino-4-hydroxy-6-hydroxymethyl-7,8-dihydropteridine diphosphate and 4-aminobenzoate: step 1/2.</text>
</comment>
<name>A0A0V8IP54_9BACL</name>
<keyword evidence="9 13" id="KW-0460">Magnesium</keyword>
<evidence type="ECO:0000256" key="4">
    <source>
        <dbReference type="ARBA" id="ARBA00009503"/>
    </source>
</evidence>
<comment type="caution">
    <text evidence="15">The sequence shown here is derived from an EMBL/GenBank/DDBJ whole genome shotgun (WGS) entry which is preliminary data.</text>
</comment>
<evidence type="ECO:0000259" key="14">
    <source>
        <dbReference type="PROSITE" id="PS50972"/>
    </source>
</evidence>
<dbReference type="PANTHER" id="PTHR20941">
    <property type="entry name" value="FOLATE SYNTHESIS PROTEINS"/>
    <property type="match status" value="1"/>
</dbReference>
<keyword evidence="16" id="KW-1185">Reference proteome</keyword>
<evidence type="ECO:0000256" key="5">
    <source>
        <dbReference type="ARBA" id="ARBA00012458"/>
    </source>
</evidence>
<dbReference type="AlphaFoldDB" id="A0A0V8IP54"/>
<comment type="cofactor">
    <cofactor evidence="2 13">
        <name>Mg(2+)</name>
        <dbReference type="ChEBI" id="CHEBI:18420"/>
    </cofactor>
</comment>
<dbReference type="PROSITE" id="PS50972">
    <property type="entry name" value="PTERIN_BINDING"/>
    <property type="match status" value="1"/>
</dbReference>
<accession>A0A0V8IP54</accession>